<keyword evidence="7" id="KW-1185">Reference proteome</keyword>
<dbReference type="OrthoDB" id="1183148at2759"/>
<dbReference type="InterPro" id="IPR001128">
    <property type="entry name" value="Cyt_P450"/>
</dbReference>
<dbReference type="AlphaFoldDB" id="A0A2P5F8G0"/>
<evidence type="ECO:0000256" key="3">
    <source>
        <dbReference type="ARBA" id="ARBA00022723"/>
    </source>
</evidence>
<dbReference type="EMBL" id="JXTC01000054">
    <property type="protein sequence ID" value="PON94059.1"/>
    <property type="molecule type" value="Genomic_DNA"/>
</dbReference>
<dbReference type="PRINTS" id="PR00463">
    <property type="entry name" value="EP450I"/>
</dbReference>
<evidence type="ECO:0000256" key="5">
    <source>
        <dbReference type="ARBA" id="ARBA00023004"/>
    </source>
</evidence>
<evidence type="ECO:0000256" key="1">
    <source>
        <dbReference type="ARBA" id="ARBA00010617"/>
    </source>
</evidence>
<evidence type="ECO:0000313" key="7">
    <source>
        <dbReference type="Proteomes" id="UP000237000"/>
    </source>
</evidence>
<accession>A0A2P5F8G0</accession>
<dbReference type="InterPro" id="IPR002401">
    <property type="entry name" value="Cyt_P450_E_grp-I"/>
</dbReference>
<keyword evidence="3" id="KW-0479">Metal-binding</keyword>
<organism evidence="6 7">
    <name type="scientific">Trema orientale</name>
    <name type="common">Charcoal tree</name>
    <name type="synonym">Celtis orientalis</name>
    <dbReference type="NCBI Taxonomy" id="63057"/>
    <lineage>
        <taxon>Eukaryota</taxon>
        <taxon>Viridiplantae</taxon>
        <taxon>Streptophyta</taxon>
        <taxon>Embryophyta</taxon>
        <taxon>Tracheophyta</taxon>
        <taxon>Spermatophyta</taxon>
        <taxon>Magnoliopsida</taxon>
        <taxon>eudicotyledons</taxon>
        <taxon>Gunneridae</taxon>
        <taxon>Pentapetalae</taxon>
        <taxon>rosids</taxon>
        <taxon>fabids</taxon>
        <taxon>Rosales</taxon>
        <taxon>Cannabaceae</taxon>
        <taxon>Trema</taxon>
    </lineage>
</organism>
<comment type="caution">
    <text evidence="6">The sequence shown here is derived from an EMBL/GenBank/DDBJ whole genome shotgun (WGS) entry which is preliminary data.</text>
</comment>
<name>A0A2P5F8G0_TREOI</name>
<comment type="similarity">
    <text evidence="1">Belongs to the cytochrome P450 family.</text>
</comment>
<keyword evidence="4" id="KW-0560">Oxidoreductase</keyword>
<evidence type="ECO:0000256" key="2">
    <source>
        <dbReference type="ARBA" id="ARBA00022617"/>
    </source>
</evidence>
<dbReference type="PANTHER" id="PTHR47955:SF8">
    <property type="entry name" value="CYTOCHROME P450 71D11-LIKE"/>
    <property type="match status" value="1"/>
</dbReference>
<keyword evidence="2" id="KW-0349">Heme</keyword>
<dbReference type="InterPro" id="IPR036396">
    <property type="entry name" value="Cyt_P450_sf"/>
</dbReference>
<dbReference type="Gene3D" id="1.10.630.10">
    <property type="entry name" value="Cytochrome P450"/>
    <property type="match status" value="1"/>
</dbReference>
<dbReference type="GO" id="GO:0016705">
    <property type="term" value="F:oxidoreductase activity, acting on paired donors, with incorporation or reduction of molecular oxygen"/>
    <property type="evidence" value="ECO:0007669"/>
    <property type="project" value="InterPro"/>
</dbReference>
<dbReference type="Pfam" id="PF00067">
    <property type="entry name" value="p450"/>
    <property type="match status" value="1"/>
</dbReference>
<proteinExistence type="inferred from homology"/>
<evidence type="ECO:0000256" key="4">
    <source>
        <dbReference type="ARBA" id="ARBA00023002"/>
    </source>
</evidence>
<reference evidence="7" key="1">
    <citation type="submission" date="2016-06" db="EMBL/GenBank/DDBJ databases">
        <title>Parallel loss of symbiosis genes in relatives of nitrogen-fixing non-legume Parasponia.</title>
        <authorList>
            <person name="Van Velzen R."/>
            <person name="Holmer R."/>
            <person name="Bu F."/>
            <person name="Rutten L."/>
            <person name="Van Zeijl A."/>
            <person name="Liu W."/>
            <person name="Santuari L."/>
            <person name="Cao Q."/>
            <person name="Sharma T."/>
            <person name="Shen D."/>
            <person name="Roswanjaya Y."/>
            <person name="Wardhani T."/>
            <person name="Kalhor M.S."/>
            <person name="Jansen J."/>
            <person name="Van den Hoogen J."/>
            <person name="Gungor B."/>
            <person name="Hartog M."/>
            <person name="Hontelez J."/>
            <person name="Verver J."/>
            <person name="Yang W.-C."/>
            <person name="Schijlen E."/>
            <person name="Repin R."/>
            <person name="Schilthuizen M."/>
            <person name="Schranz E."/>
            <person name="Heidstra R."/>
            <person name="Miyata K."/>
            <person name="Fedorova E."/>
            <person name="Kohlen W."/>
            <person name="Bisseling T."/>
            <person name="Smit S."/>
            <person name="Geurts R."/>
        </authorList>
    </citation>
    <scope>NUCLEOTIDE SEQUENCE [LARGE SCALE GENOMIC DNA]</scope>
    <source>
        <strain evidence="7">cv. RG33-2</strain>
    </source>
</reference>
<dbReference type="GO" id="GO:0004497">
    <property type="term" value="F:monooxygenase activity"/>
    <property type="evidence" value="ECO:0007669"/>
    <property type="project" value="InterPro"/>
</dbReference>
<dbReference type="GO" id="GO:0005506">
    <property type="term" value="F:iron ion binding"/>
    <property type="evidence" value="ECO:0007669"/>
    <property type="project" value="InterPro"/>
</dbReference>
<sequence>MNSTPKFPRGPWKLPLIGNLHQLVGSLPHHSLRNLAKKYGPLMYLQLGEVAHIVVSSPEIAKEVMKTHDTIFANRPFLIAVRILSYDCTNIGFSPYGDYWRHVRKICTMELVSTHRVQFFRSIREEETANLIDALYLSEGSPINLSEKISLLSHSITARAAFGKKSKHEREFILLSKEVSKVVAGFCVADMYPSIKMLRLISGLKRNLEKLHQDIDRILGNIIEVHRENKMRMKTDEGKEEEDIVDVLLKLQKCSDLDQPLTDRNIKAVLLVST</sequence>
<dbReference type="InParanoid" id="A0A2P5F8G0"/>
<evidence type="ECO:0000313" key="6">
    <source>
        <dbReference type="EMBL" id="PON94059.1"/>
    </source>
</evidence>
<dbReference type="STRING" id="63057.A0A2P5F8G0"/>
<keyword evidence="5" id="KW-0408">Iron</keyword>
<gene>
    <name evidence="6" type="ORF">TorRG33x02_100980</name>
</gene>
<dbReference type="PANTHER" id="PTHR47955">
    <property type="entry name" value="CYTOCHROME P450 FAMILY 71 PROTEIN"/>
    <property type="match status" value="1"/>
</dbReference>
<dbReference type="SUPFAM" id="SSF48264">
    <property type="entry name" value="Cytochrome P450"/>
    <property type="match status" value="1"/>
</dbReference>
<dbReference type="GO" id="GO:0020037">
    <property type="term" value="F:heme binding"/>
    <property type="evidence" value="ECO:0007669"/>
    <property type="project" value="InterPro"/>
</dbReference>
<dbReference type="Proteomes" id="UP000237000">
    <property type="component" value="Unassembled WGS sequence"/>
</dbReference>
<protein>
    <submittedName>
        <fullName evidence="6">Cytochrome P450, E-class, group I</fullName>
    </submittedName>
</protein>